<dbReference type="Pfam" id="PF02146">
    <property type="entry name" value="SIR2"/>
    <property type="match status" value="1"/>
</dbReference>
<keyword evidence="4" id="KW-0862">Zinc</keyword>
<dbReference type="InterPro" id="IPR050134">
    <property type="entry name" value="NAD-dep_sirtuin_deacylases"/>
</dbReference>
<dbReference type="InterPro" id="IPR026591">
    <property type="entry name" value="Sirtuin_cat_small_dom_sf"/>
</dbReference>
<dbReference type="OrthoDB" id="424302at2759"/>
<dbReference type="GO" id="GO:0046872">
    <property type="term" value="F:metal ion binding"/>
    <property type="evidence" value="ECO:0007669"/>
    <property type="project" value="UniProtKB-KW"/>
</dbReference>
<dbReference type="InterPro" id="IPR003000">
    <property type="entry name" value="Sirtuin"/>
</dbReference>
<dbReference type="PROSITE" id="PS50305">
    <property type="entry name" value="SIRTUIN"/>
    <property type="match status" value="1"/>
</dbReference>
<evidence type="ECO:0000313" key="7">
    <source>
        <dbReference type="Proteomes" id="UP000320475"/>
    </source>
</evidence>
<dbReference type="InterPro" id="IPR026590">
    <property type="entry name" value="Ssirtuin_cat_dom"/>
</dbReference>
<name>A0A507DF52_9FUNG</name>
<accession>A0A507DF52</accession>
<dbReference type="PANTHER" id="PTHR11085">
    <property type="entry name" value="NAD-DEPENDENT PROTEIN DEACYLASE SIRTUIN-5, MITOCHONDRIAL-RELATED"/>
    <property type="match status" value="1"/>
</dbReference>
<feature type="binding site" evidence="4">
    <location>
        <position position="188"/>
    </location>
    <ligand>
        <name>Zn(2+)</name>
        <dbReference type="ChEBI" id="CHEBI:29105"/>
    </ligand>
</feature>
<proteinExistence type="inferred from homology"/>
<dbReference type="Proteomes" id="UP000320475">
    <property type="component" value="Unassembled WGS sequence"/>
</dbReference>
<dbReference type="InterPro" id="IPR029035">
    <property type="entry name" value="DHS-like_NAD/FAD-binding_dom"/>
</dbReference>
<comment type="similarity">
    <text evidence="1">Belongs to the sirtuin family. Class I subfamily.</text>
</comment>
<dbReference type="GO" id="GO:0017136">
    <property type="term" value="F:histone deacetylase activity, NAD-dependent"/>
    <property type="evidence" value="ECO:0007669"/>
    <property type="project" value="TreeGrafter"/>
</dbReference>
<keyword evidence="3" id="KW-0520">NAD</keyword>
<dbReference type="VEuPathDB" id="FungiDB:SeMB42_g06815"/>
<evidence type="ECO:0000313" key="6">
    <source>
        <dbReference type="EMBL" id="TPX49867.1"/>
    </source>
</evidence>
<feature type="binding site" evidence="4">
    <location>
        <position position="185"/>
    </location>
    <ligand>
        <name>Zn(2+)</name>
        <dbReference type="ChEBI" id="CHEBI:29105"/>
    </ligand>
</feature>
<evidence type="ECO:0000259" key="5">
    <source>
        <dbReference type="PROSITE" id="PS50305"/>
    </source>
</evidence>
<evidence type="ECO:0000256" key="1">
    <source>
        <dbReference type="ARBA" id="ARBA00006924"/>
    </source>
</evidence>
<dbReference type="Gene3D" id="3.40.50.1220">
    <property type="entry name" value="TPP-binding domain"/>
    <property type="match status" value="1"/>
</dbReference>
<dbReference type="PANTHER" id="PTHR11085:SF10">
    <property type="entry name" value="NAD-DEPENDENT PROTEIN DEACYLASE SIRTUIN-5, MITOCHONDRIAL-RELATED"/>
    <property type="match status" value="1"/>
</dbReference>
<evidence type="ECO:0000256" key="3">
    <source>
        <dbReference type="ARBA" id="ARBA00023027"/>
    </source>
</evidence>
<dbReference type="GO" id="GO:0070403">
    <property type="term" value="F:NAD+ binding"/>
    <property type="evidence" value="ECO:0007669"/>
    <property type="project" value="InterPro"/>
</dbReference>
<dbReference type="Gene3D" id="3.30.1600.10">
    <property type="entry name" value="SIR2/SIRT2 'Small Domain"/>
    <property type="match status" value="1"/>
</dbReference>
<protein>
    <recommendedName>
        <fullName evidence="5">Deacetylase sirtuin-type domain-containing protein</fullName>
    </recommendedName>
</protein>
<dbReference type="EMBL" id="QEAM01000026">
    <property type="protein sequence ID" value="TPX49867.1"/>
    <property type="molecule type" value="Genomic_DNA"/>
</dbReference>
<keyword evidence="4" id="KW-0479">Metal-binding</keyword>
<gene>
    <name evidence="6" type="ORF">SeLEV6574_g01224</name>
</gene>
<comment type="caution">
    <text evidence="6">The sequence shown here is derived from an EMBL/GenBank/DDBJ whole genome shotgun (WGS) entry which is preliminary data.</text>
</comment>
<dbReference type="AlphaFoldDB" id="A0A507DF52"/>
<dbReference type="VEuPathDB" id="FungiDB:SeMB42_g01869"/>
<feature type="domain" description="Deacetylase sirtuin-type" evidence="5">
    <location>
        <begin position="1"/>
        <end position="297"/>
    </location>
</feature>
<feature type="binding site" evidence="4">
    <location>
        <position position="134"/>
    </location>
    <ligand>
        <name>Zn(2+)</name>
        <dbReference type="ChEBI" id="CHEBI:29105"/>
    </ligand>
</feature>
<dbReference type="SUPFAM" id="SSF52467">
    <property type="entry name" value="DHS-like NAD/FAD-binding domain"/>
    <property type="match status" value="1"/>
</dbReference>
<evidence type="ECO:0000256" key="4">
    <source>
        <dbReference type="PROSITE-ProRule" id="PRU00236"/>
    </source>
</evidence>
<keyword evidence="2" id="KW-0808">Transferase</keyword>
<feature type="active site" description="Proton acceptor" evidence="4">
    <location>
        <position position="126"/>
    </location>
</feature>
<organism evidence="6 7">
    <name type="scientific">Synchytrium endobioticum</name>
    <dbReference type="NCBI Taxonomy" id="286115"/>
    <lineage>
        <taxon>Eukaryota</taxon>
        <taxon>Fungi</taxon>
        <taxon>Fungi incertae sedis</taxon>
        <taxon>Chytridiomycota</taxon>
        <taxon>Chytridiomycota incertae sedis</taxon>
        <taxon>Chytridiomycetes</taxon>
        <taxon>Synchytriales</taxon>
        <taxon>Synchytriaceae</taxon>
        <taxon>Synchytrium</taxon>
    </lineage>
</organism>
<sequence>MSATYQAAAEQIADFLIKYNAIKKPIVLTGAGYSTASGIPDYRGINGLYRRNAAFKPIQYHQFISCPARRRTYWARSFLGWPALAAARPNTAHLALARLEQLAHIRGVITQNVDALHRNHNLLELHGSLAAVSCMSCHHRTPRDAFQRLLAAMNPRWSAPGAASTLNPDGDADVPADAAFVYPDCIKCGGTYKPEVVFFGENLPPERRRSASEWVADASALLCFGTSLTAYSAYRIVKEATEGAIPVVIANLGPTRADALADMRFDEKNELLVPEVLRLLSGEDVSEEALQRRFRED</sequence>
<reference evidence="6 7" key="1">
    <citation type="journal article" date="2019" name="Sci. Rep.">
        <title>Comparative genomics of chytrid fungi reveal insights into the obligate biotrophic and pathogenic lifestyle of Synchytrium endobioticum.</title>
        <authorList>
            <person name="van de Vossenberg B.T.L.H."/>
            <person name="Warris S."/>
            <person name="Nguyen H.D.T."/>
            <person name="van Gent-Pelzer M.P.E."/>
            <person name="Joly D.L."/>
            <person name="van de Geest H.C."/>
            <person name="Bonants P.J.M."/>
            <person name="Smith D.S."/>
            <person name="Levesque C.A."/>
            <person name="van der Lee T.A.J."/>
        </authorList>
    </citation>
    <scope>NUCLEOTIDE SEQUENCE [LARGE SCALE GENOMIC DNA]</scope>
    <source>
        <strain evidence="6 7">LEV6574</strain>
    </source>
</reference>
<feature type="binding site" evidence="4">
    <location>
        <position position="137"/>
    </location>
    <ligand>
        <name>Zn(2+)</name>
        <dbReference type="ChEBI" id="CHEBI:29105"/>
    </ligand>
</feature>
<evidence type="ECO:0000256" key="2">
    <source>
        <dbReference type="ARBA" id="ARBA00022679"/>
    </source>
</evidence>